<accession>A0ABQ9GA36</accession>
<organism evidence="2 3">
    <name type="scientific">Dryococelus australis</name>
    <dbReference type="NCBI Taxonomy" id="614101"/>
    <lineage>
        <taxon>Eukaryota</taxon>
        <taxon>Metazoa</taxon>
        <taxon>Ecdysozoa</taxon>
        <taxon>Arthropoda</taxon>
        <taxon>Hexapoda</taxon>
        <taxon>Insecta</taxon>
        <taxon>Pterygota</taxon>
        <taxon>Neoptera</taxon>
        <taxon>Polyneoptera</taxon>
        <taxon>Phasmatodea</taxon>
        <taxon>Verophasmatodea</taxon>
        <taxon>Anareolatae</taxon>
        <taxon>Phasmatidae</taxon>
        <taxon>Eurycanthinae</taxon>
        <taxon>Dryococelus</taxon>
    </lineage>
</organism>
<name>A0ABQ9GA36_9NEOP</name>
<evidence type="ECO:0000256" key="1">
    <source>
        <dbReference type="SAM" id="MobiDB-lite"/>
    </source>
</evidence>
<dbReference type="EMBL" id="JARBHB010000014">
    <property type="protein sequence ID" value="KAJ8869284.1"/>
    <property type="molecule type" value="Genomic_DNA"/>
</dbReference>
<comment type="caution">
    <text evidence="2">The sequence shown here is derived from an EMBL/GenBank/DDBJ whole genome shotgun (WGS) entry which is preliminary data.</text>
</comment>
<evidence type="ECO:0000313" key="2">
    <source>
        <dbReference type="EMBL" id="KAJ8869284.1"/>
    </source>
</evidence>
<proteinExistence type="predicted"/>
<feature type="region of interest" description="Disordered" evidence="1">
    <location>
        <begin position="307"/>
        <end position="336"/>
    </location>
</feature>
<gene>
    <name evidence="2" type="ORF">PR048_030857</name>
</gene>
<dbReference type="Proteomes" id="UP001159363">
    <property type="component" value="Chromosome 13"/>
</dbReference>
<protein>
    <submittedName>
        <fullName evidence="2">Uncharacterized protein</fullName>
    </submittedName>
</protein>
<feature type="compositionally biased region" description="Basic and acidic residues" evidence="1">
    <location>
        <begin position="318"/>
        <end position="336"/>
    </location>
</feature>
<keyword evidence="3" id="KW-1185">Reference proteome</keyword>
<feature type="region of interest" description="Disordered" evidence="1">
    <location>
        <begin position="70"/>
        <end position="105"/>
    </location>
</feature>
<feature type="compositionally biased region" description="Basic and acidic residues" evidence="1">
    <location>
        <begin position="73"/>
        <end position="85"/>
    </location>
</feature>
<reference evidence="2 3" key="1">
    <citation type="submission" date="2023-02" db="EMBL/GenBank/DDBJ databases">
        <title>LHISI_Scaffold_Assembly.</title>
        <authorList>
            <person name="Stuart O.P."/>
            <person name="Cleave R."/>
            <person name="Magrath M.J.L."/>
            <person name="Mikheyev A.S."/>
        </authorList>
    </citation>
    <scope>NUCLEOTIDE SEQUENCE [LARGE SCALE GENOMIC DNA]</scope>
    <source>
        <strain evidence="2">Daus_M_001</strain>
        <tissue evidence="2">Leg muscle</tissue>
    </source>
</reference>
<evidence type="ECO:0000313" key="3">
    <source>
        <dbReference type="Proteomes" id="UP001159363"/>
    </source>
</evidence>
<sequence length="336" mass="36519">MPYVLTSTLPRGSARPVGYSLQQKRHRYATGSSVDDTLAVPDGSFVVTLEGVGTMDEDVFPVRVNIVSTQQQRRNERAGETEYPRETPPTNGIVQHDSHMRKSRVTRPLLSTSGYFDPMNVKRGAYGAAADCNDGGKWEIPEKTHRPAASSVTIPSEIEPGSRWWEASSSTTTPPFTLRDDSLVNYGSLLHALNTMPAAGVVVASHRVPLSCDNQWPPSAFGSLGAIADVTDHEEWLGVGAGRGGAGCFCRRRTPGICRLIENTTQVHIIQSNKGPRRGAHVGWEQVGGHVGEGVEAVHQVIEASMERRQNESAAETEEPRENPPTDGIVRHDSHS</sequence>